<dbReference type="PROSITE" id="PS50003">
    <property type="entry name" value="PH_DOMAIN"/>
    <property type="match status" value="1"/>
</dbReference>
<feature type="compositionally biased region" description="Polar residues" evidence="2">
    <location>
        <begin position="1094"/>
        <end position="1104"/>
    </location>
</feature>
<feature type="region of interest" description="Disordered" evidence="2">
    <location>
        <begin position="619"/>
        <end position="666"/>
    </location>
</feature>
<evidence type="ECO:0000259" key="3">
    <source>
        <dbReference type="PROSITE" id="PS50003"/>
    </source>
</evidence>
<dbReference type="CDD" id="cd00821">
    <property type="entry name" value="PH"/>
    <property type="match status" value="1"/>
</dbReference>
<sequence>MAEGTGGDGRRKDSVVLVERDSSLSKIDSVRKSSAKRRMSIEARISENKIITIGDYHTPLPEGWSYRESTNHKGKWYYISPEGQAQWIPPLVKTGKLYEWKLHLYIEFGPGKLGMNLKAVDALPDTLWTQFQVEIHTLRKLGNGHASPAELYNWSVKPDRRIYAGFRIVEIAGASVAGFTYSDVIDKINKTPRPVVIGFCDCHRGLVGDPDQVDDMDDDEATKSVYQQRFNTIQSDHMKAMVLTELDKELWLADLKRLAALDVECRAKCKRLRREMAQMNAKNVQLEQLLQQRVAEKRRCITLVSNLDVQQQLDRDDCNNVLLMTKTQLYDEYGVKRSPFTLQDLHLLCFTLEEAAIVEEQEVQRGISEVAQLRRHVAAMETGGATQTIAKAEKKGKSKAVKGGYRRRNLLKIEYQLVQDELQTKLQHMGPQPTCPEEPALLDHRTEYIRQALVYVVQHIATCPKDQQKMYLDRRVFLKKELLHVQNRCLELGLPLTRIRRSSSAALDDVRPSAFDGTDETPPSGNTPLHYPESLTPNADGHVTPEHSGGEEGASITTSITTTQPPQYVEGYVSGISVQLPSSKATTGPLPRAEFTTQLTSALSALSRTQQKPITELHKPQQPITELKKQPQQPIKELHKPQQPIKEFKKQSQHPITEFKKQSQHPITELHKQPEQPITELHKQPQQPITELQKQPEQPITELHKPQQPITELHKPQRPIIELHKPQWPITQFKKPKQPISDLQKPKQPITELQKPEQPITELQKPEQPITERKTPQEPIIELQQQPIPVEDEESSRPSSVYSLNDSEVGDTISVCSEDEACPPPNKVDALKADLRQVVAQIAQAAKDKHSSVATKLMKARNQIKSELALAQDEMQLDAIKHELREVVARITEATNHGDQAGVDHWMQRRAALKLQLKAVHESLDKTQRQAKPLDVLKTELRAVVTNLQRPHLTDDEMALLMAQKTELKAVIMAKQPPRNPSDIDGLKAELRKVVSNITLASKERDDALVDKLMRRRADLKAALAKAQDSEQKRTSDHRPSRSSTAASTSLHSVADPAGSFVKKLQAAASLVGNPETPKPRTPKHQNSLSFLSHNQQPQNESFRSNSGGGGGSLSSNSLHDDTSDSSSSSFTMSEAKVAQNALHAFKTELRDIVARSDESATSPQLKARRAELKAAIHTAFDRIALLQEEATIRDIQIPILSPHMTKDELTAHIEILKKELRQVVTSIAQTTAAGAKSKLKSQRSSIKYHLAMAQDKLAMVSQSTTSQAAAATPKPRNPKSPQDDVKMLESYIDSLKADLKVVVMHITQTADVPTVHAMHLRRRNDLKQNLRTAQDQLLALTDSRSSSHGSSNMDSGLVLDALMTSRMTQVYQNVSEKSGYLEWMPQTLKLFRGGKVVWVRLETSGCLLWFKSPTDQKVRGMVDLAATAARSVQVAYADTNLVTISILSPGMLSNHQEIMHFRATSEHEARGWVDVLGETVEVLARQFPHQNQTELFGRNSVVY</sequence>
<evidence type="ECO:0000313" key="6">
    <source>
        <dbReference type="Proteomes" id="UP000284702"/>
    </source>
</evidence>
<dbReference type="InterPro" id="IPR011993">
    <property type="entry name" value="PH-like_dom_sf"/>
</dbReference>
<name>A0A3R7Z8B6_APHAT</name>
<dbReference type="SUPFAM" id="SSF50729">
    <property type="entry name" value="PH domain-like"/>
    <property type="match status" value="1"/>
</dbReference>
<dbReference type="PROSITE" id="PS50020">
    <property type="entry name" value="WW_DOMAIN_2"/>
    <property type="match status" value="1"/>
</dbReference>
<reference evidence="5" key="1">
    <citation type="submission" date="2018-07" db="EMBL/GenBank/DDBJ databases">
        <title>Annotation of Aphanomyces astaci genome assembly.</title>
        <authorList>
            <person name="Studholme D.J."/>
        </authorList>
    </citation>
    <scope>NUCLEOTIDE SEQUENCE [LARGE SCALE GENOMIC DNA]</scope>
    <source>
        <strain evidence="5">Pc</strain>
    </source>
</reference>
<evidence type="ECO:0000256" key="1">
    <source>
        <dbReference type="SAM" id="Coils"/>
    </source>
</evidence>
<feature type="coiled-coil region" evidence="1">
    <location>
        <begin position="1317"/>
        <end position="1344"/>
    </location>
</feature>
<feature type="compositionally biased region" description="Low complexity" evidence="2">
    <location>
        <begin position="1042"/>
        <end position="1053"/>
    </location>
</feature>
<evidence type="ECO:0000259" key="4">
    <source>
        <dbReference type="PROSITE" id="PS50020"/>
    </source>
</evidence>
<accession>A0A3R7Z8B6</accession>
<feature type="coiled-coil region" evidence="1">
    <location>
        <begin position="269"/>
        <end position="299"/>
    </location>
</feature>
<dbReference type="InterPro" id="IPR001849">
    <property type="entry name" value="PH_domain"/>
</dbReference>
<evidence type="ECO:0008006" key="7">
    <source>
        <dbReference type="Google" id="ProtNLM"/>
    </source>
</evidence>
<evidence type="ECO:0000256" key="2">
    <source>
        <dbReference type="SAM" id="MobiDB-lite"/>
    </source>
</evidence>
<evidence type="ECO:0000313" key="5">
    <source>
        <dbReference type="EMBL" id="RQM21910.1"/>
    </source>
</evidence>
<comment type="caution">
    <text evidence="5">The sequence shown here is derived from an EMBL/GenBank/DDBJ whole genome shotgun (WGS) entry which is preliminary data.</text>
</comment>
<feature type="coiled-coil region" evidence="1">
    <location>
        <begin position="828"/>
        <end position="874"/>
    </location>
</feature>
<feature type="compositionally biased region" description="Basic and acidic residues" evidence="2">
    <location>
        <begin position="636"/>
        <end position="650"/>
    </location>
</feature>
<keyword evidence="1" id="KW-0175">Coiled coil</keyword>
<feature type="compositionally biased region" description="Basic and acidic residues" evidence="2">
    <location>
        <begin position="1028"/>
        <end position="1040"/>
    </location>
</feature>
<feature type="compositionally biased region" description="Low complexity" evidence="2">
    <location>
        <begin position="1264"/>
        <end position="1273"/>
    </location>
</feature>
<feature type="region of interest" description="Disordered" evidence="2">
    <location>
        <begin position="1264"/>
        <end position="1285"/>
    </location>
</feature>
<protein>
    <recommendedName>
        <fullName evidence="7">WW domain-containing protein</fullName>
    </recommendedName>
</protein>
<proteinExistence type="predicted"/>
<feature type="domain" description="PH" evidence="3">
    <location>
        <begin position="1375"/>
        <end position="1482"/>
    </location>
</feature>
<feature type="domain" description="WW" evidence="4">
    <location>
        <begin position="58"/>
        <end position="92"/>
    </location>
</feature>
<feature type="region of interest" description="Disordered" evidence="2">
    <location>
        <begin position="1094"/>
        <end position="1132"/>
    </location>
</feature>
<feature type="region of interest" description="Disordered" evidence="2">
    <location>
        <begin position="1023"/>
        <end position="1053"/>
    </location>
</feature>
<feature type="region of interest" description="Disordered" evidence="2">
    <location>
        <begin position="731"/>
        <end position="805"/>
    </location>
</feature>
<dbReference type="EMBL" id="MZMZ02003358">
    <property type="protein sequence ID" value="RQM21910.1"/>
    <property type="molecule type" value="Genomic_DNA"/>
</dbReference>
<dbReference type="SMART" id="SM00233">
    <property type="entry name" value="PH"/>
    <property type="match status" value="1"/>
</dbReference>
<feature type="region of interest" description="Disordered" evidence="2">
    <location>
        <begin position="503"/>
        <end position="558"/>
    </location>
</feature>
<feature type="compositionally biased region" description="Low complexity" evidence="2">
    <location>
        <begin position="777"/>
        <end position="789"/>
    </location>
</feature>
<dbReference type="Proteomes" id="UP000284702">
    <property type="component" value="Unassembled WGS sequence"/>
</dbReference>
<dbReference type="Gene3D" id="2.30.29.30">
    <property type="entry name" value="Pleckstrin-homology domain (PH domain)/Phosphotyrosine-binding domain (PTB)"/>
    <property type="match status" value="1"/>
</dbReference>
<dbReference type="VEuPathDB" id="FungiDB:H257_18542"/>
<dbReference type="InterPro" id="IPR001202">
    <property type="entry name" value="WW_dom"/>
</dbReference>
<gene>
    <name evidence="5" type="ORF">B5M09_003708</name>
</gene>
<dbReference type="VEuPathDB" id="FungiDB:H257_18545"/>
<keyword evidence="6" id="KW-1185">Reference proteome</keyword>
<organism evidence="5 6">
    <name type="scientific">Aphanomyces astaci</name>
    <name type="common">Crayfish plague agent</name>
    <dbReference type="NCBI Taxonomy" id="112090"/>
    <lineage>
        <taxon>Eukaryota</taxon>
        <taxon>Sar</taxon>
        <taxon>Stramenopiles</taxon>
        <taxon>Oomycota</taxon>
        <taxon>Saprolegniomycetes</taxon>
        <taxon>Saprolegniales</taxon>
        <taxon>Verrucalvaceae</taxon>
        <taxon>Aphanomyces</taxon>
    </lineage>
</organism>